<dbReference type="Proteomes" id="UP000006851">
    <property type="component" value="Chromosome"/>
</dbReference>
<keyword evidence="1" id="KW-1133">Transmembrane helix</keyword>
<feature type="transmembrane region" description="Helical" evidence="1">
    <location>
        <begin position="269"/>
        <end position="285"/>
    </location>
</feature>
<dbReference type="InterPro" id="IPR036259">
    <property type="entry name" value="MFS_trans_sf"/>
</dbReference>
<sequence>MTQAAVVTPEQHDEVSYRRAKTWQIALSQMSSGMTMTFYVLVGLLSYVANENYGIALGLAGLILTASRVLDGFLNPILALVMDRVNTKHGKIRLFMIAGWTIRSIAALLLFVWSSGGGVILFVALYLIYIVGNVSCDIASIMIQPVITNDPRQRPVVGVWSTAYSYVVPLLLTVVSNVIILPMFGNRYTSEMLAAVALFYVPLSFVFLALSCIAIKDVDVPENFEGFSAAGEKVRPRDMWHLIKDNRPFQMYIIHCVSAKLSQQTMSQAIVGTVVFGILVGNIQLSTIVSGISSLPQIIFAIIAARYCGKLGSRRVAIASMVVGIILSVAAIAYCSVIDMRLISTSTIPMVIFFALLLFLGAAKMCVTTADTAMRSDVVDYELIRSGKYLPGVVTATYNFIDQFVSSLGITIAAFGVSMVGFAAAAPQPTDAPTPEIKVMGLFLYFVIPALAWVIGLISMKCYHLTREKMVEIQVNIADKKAELAQNPSKQPL</sequence>
<feature type="transmembrane region" description="Helical" evidence="1">
    <location>
        <begin position="439"/>
        <end position="460"/>
    </location>
</feature>
<feature type="transmembrane region" description="Helical" evidence="1">
    <location>
        <begin position="408"/>
        <end position="427"/>
    </location>
</feature>
<dbReference type="AlphaFoldDB" id="F2NA41"/>
<dbReference type="EMBL" id="CP002628">
    <property type="protein sequence ID" value="AEB06435.1"/>
    <property type="molecule type" value="Genomic_DNA"/>
</dbReference>
<proteinExistence type="predicted"/>
<feature type="transmembrane region" description="Helical" evidence="1">
    <location>
        <begin position="55"/>
        <end position="82"/>
    </location>
</feature>
<feature type="transmembrane region" description="Helical" evidence="1">
    <location>
        <begin position="155"/>
        <end position="180"/>
    </location>
</feature>
<dbReference type="STRING" id="700015.Corgl_0314"/>
<feature type="transmembrane region" description="Helical" evidence="1">
    <location>
        <begin position="316"/>
        <end position="334"/>
    </location>
</feature>
<evidence type="ECO:0000256" key="1">
    <source>
        <dbReference type="SAM" id="Phobius"/>
    </source>
</evidence>
<organism evidence="2 3">
    <name type="scientific">Coriobacterium glomerans (strain ATCC 49209 / DSM 20642 / JCM 10262 / PW2)</name>
    <dbReference type="NCBI Taxonomy" id="700015"/>
    <lineage>
        <taxon>Bacteria</taxon>
        <taxon>Bacillati</taxon>
        <taxon>Actinomycetota</taxon>
        <taxon>Coriobacteriia</taxon>
        <taxon>Coriobacteriales</taxon>
        <taxon>Coriobacteriaceae</taxon>
        <taxon>Coriobacterium</taxon>
    </lineage>
</organism>
<dbReference type="eggNOG" id="COG2211">
    <property type="taxonomic scope" value="Bacteria"/>
</dbReference>
<gene>
    <name evidence="2" type="ordered locus">Corgl_0314</name>
</gene>
<accession>F2NA41</accession>
<protein>
    <submittedName>
        <fullName evidence="2">Major facilitator superfamily MFS_1</fullName>
    </submittedName>
</protein>
<dbReference type="OrthoDB" id="9764596at2"/>
<keyword evidence="3" id="KW-1185">Reference proteome</keyword>
<dbReference type="SUPFAM" id="SSF103473">
    <property type="entry name" value="MFS general substrate transporter"/>
    <property type="match status" value="1"/>
</dbReference>
<name>F2NA41_CORGP</name>
<keyword evidence="1" id="KW-0472">Membrane</keyword>
<reference evidence="3" key="1">
    <citation type="journal article" date="2013" name="Stand. Genomic Sci.">
        <title>Complete genome sequence of Coriobacterium glomerans type strain (PW2(T)) from the midgut of Pyrrhocoris apterus L. (red soldier bug).</title>
        <authorList>
            <person name="Stackebrandt E."/>
            <person name="Zeytun A."/>
            <person name="Lapidus A."/>
            <person name="Nolan M."/>
            <person name="Lucas S."/>
            <person name="Hammon N."/>
            <person name="Deshpande S."/>
            <person name="Cheng J.F."/>
            <person name="Tapia R."/>
            <person name="Goodwin L.A."/>
            <person name="Pitluck S."/>
            <person name="Liolios K."/>
            <person name="Pagani I."/>
            <person name="Ivanova N."/>
            <person name="Mavromatis K."/>
            <person name="Mikhailova N."/>
            <person name="Huntemann M."/>
            <person name="Pati A."/>
            <person name="Chen A."/>
            <person name="Palaniappan K."/>
            <person name="Chang Y.J."/>
            <person name="Land M."/>
            <person name="Hauser L."/>
            <person name="Rohde M."/>
            <person name="Pukall R."/>
            <person name="Goker M."/>
            <person name="Detter J.C."/>
            <person name="Woyke T."/>
            <person name="Bristow J."/>
            <person name="Eisen J.A."/>
            <person name="Markowitz V."/>
            <person name="Hugenholtz P."/>
            <person name="Kyrpides N.C."/>
            <person name="Klenk H.P."/>
        </authorList>
    </citation>
    <scope>NUCLEOTIDE SEQUENCE</scope>
    <source>
        <strain evidence="3">ATCC 49209 / DSM 20642 / JCM 10262 / PW2</strain>
    </source>
</reference>
<dbReference type="Gene3D" id="1.20.1250.20">
    <property type="entry name" value="MFS general substrate transporter like domains"/>
    <property type="match status" value="1"/>
</dbReference>
<dbReference type="KEGG" id="cgo:Corgl_0314"/>
<feature type="transmembrane region" description="Helical" evidence="1">
    <location>
        <begin position="119"/>
        <end position="143"/>
    </location>
</feature>
<feature type="transmembrane region" description="Helical" evidence="1">
    <location>
        <begin position="26"/>
        <end position="49"/>
    </location>
</feature>
<feature type="transmembrane region" description="Helical" evidence="1">
    <location>
        <begin position="346"/>
        <end position="367"/>
    </location>
</feature>
<feature type="transmembrane region" description="Helical" evidence="1">
    <location>
        <begin position="94"/>
        <end position="113"/>
    </location>
</feature>
<dbReference type="HOGENOM" id="CLU_042905_0_0_11"/>
<dbReference type="RefSeq" id="WP_013708178.1">
    <property type="nucleotide sequence ID" value="NC_015389.1"/>
</dbReference>
<dbReference type="Pfam" id="PF13347">
    <property type="entry name" value="MFS_2"/>
    <property type="match status" value="1"/>
</dbReference>
<evidence type="ECO:0000313" key="3">
    <source>
        <dbReference type="Proteomes" id="UP000006851"/>
    </source>
</evidence>
<keyword evidence="1" id="KW-0812">Transmembrane</keyword>
<feature type="transmembrane region" description="Helical" evidence="1">
    <location>
        <begin position="192"/>
        <end position="215"/>
    </location>
</feature>
<evidence type="ECO:0000313" key="2">
    <source>
        <dbReference type="EMBL" id="AEB06435.1"/>
    </source>
</evidence>